<sequence>MNNVIDYLKEVLKATGKGLKGYLKAECKLSVLTFVVLCSGFLLIGIEHWGIKAFGIAIVDIIPVLGSGMIMVPWAVIRFIMGDTTIAWQLGLVYIVASIIRQIAEPFVTGKEIGVRPLYTLISTVICVLLFGPLGALAGALVAVIIKAIFEVKFIRRL</sequence>
<dbReference type="Proteomes" id="UP001597285">
    <property type="component" value="Unassembled WGS sequence"/>
</dbReference>
<feature type="transmembrane region" description="Helical" evidence="6">
    <location>
        <begin position="29"/>
        <end position="47"/>
    </location>
</feature>
<organism evidence="7 8">
    <name type="scientific">Carnobacterium antarcticum</name>
    <dbReference type="NCBI Taxonomy" id="2126436"/>
    <lineage>
        <taxon>Bacteria</taxon>
        <taxon>Bacillati</taxon>
        <taxon>Bacillota</taxon>
        <taxon>Bacilli</taxon>
        <taxon>Lactobacillales</taxon>
        <taxon>Carnobacteriaceae</taxon>
        <taxon>Carnobacterium</taxon>
    </lineage>
</organism>
<comment type="subcellular location">
    <subcellularLocation>
        <location evidence="1">Membrane</location>
        <topology evidence="1">Multi-pass membrane protein</topology>
    </subcellularLocation>
</comment>
<evidence type="ECO:0000256" key="5">
    <source>
        <dbReference type="ARBA" id="ARBA00023136"/>
    </source>
</evidence>
<keyword evidence="8" id="KW-1185">Reference proteome</keyword>
<feature type="transmembrane region" description="Helical" evidence="6">
    <location>
        <begin position="119"/>
        <end position="150"/>
    </location>
</feature>
<reference evidence="8" key="1">
    <citation type="journal article" date="2019" name="Int. J. Syst. Evol. Microbiol.">
        <title>The Global Catalogue of Microorganisms (GCM) 10K type strain sequencing project: providing services to taxonomists for standard genome sequencing and annotation.</title>
        <authorList>
            <consortium name="The Broad Institute Genomics Platform"/>
            <consortium name="The Broad Institute Genome Sequencing Center for Infectious Disease"/>
            <person name="Wu L."/>
            <person name="Ma J."/>
        </authorList>
    </citation>
    <scope>NUCLEOTIDE SEQUENCE [LARGE SCALE GENOMIC DNA]</scope>
    <source>
        <strain evidence="8">KCTC 42143</strain>
    </source>
</reference>
<keyword evidence="3 6" id="KW-0812">Transmembrane</keyword>
<protein>
    <submittedName>
        <fullName evidence="7">AI-2E family transporter</fullName>
    </submittedName>
</protein>
<evidence type="ECO:0000256" key="1">
    <source>
        <dbReference type="ARBA" id="ARBA00004141"/>
    </source>
</evidence>
<keyword evidence="5 6" id="KW-0472">Membrane</keyword>
<name>A0ABW4NKP8_9LACT</name>
<dbReference type="InterPro" id="IPR002549">
    <property type="entry name" value="AI-2E-like"/>
</dbReference>
<evidence type="ECO:0000256" key="6">
    <source>
        <dbReference type="SAM" id="Phobius"/>
    </source>
</evidence>
<evidence type="ECO:0000256" key="3">
    <source>
        <dbReference type="ARBA" id="ARBA00022692"/>
    </source>
</evidence>
<dbReference type="Pfam" id="PF01594">
    <property type="entry name" value="AI-2E_transport"/>
    <property type="match status" value="1"/>
</dbReference>
<dbReference type="EMBL" id="JBHUFF010000008">
    <property type="protein sequence ID" value="MFD1798846.1"/>
    <property type="molecule type" value="Genomic_DNA"/>
</dbReference>
<feature type="transmembrane region" description="Helical" evidence="6">
    <location>
        <begin position="53"/>
        <end position="74"/>
    </location>
</feature>
<comment type="similarity">
    <text evidence="2">Belongs to the autoinducer-2 exporter (AI-2E) (TC 2.A.86) family.</text>
</comment>
<gene>
    <name evidence="7" type="ORF">ACFSBK_03090</name>
</gene>
<proteinExistence type="inferred from homology"/>
<evidence type="ECO:0000256" key="4">
    <source>
        <dbReference type="ARBA" id="ARBA00022989"/>
    </source>
</evidence>
<evidence type="ECO:0000313" key="8">
    <source>
        <dbReference type="Proteomes" id="UP001597285"/>
    </source>
</evidence>
<feature type="transmembrane region" description="Helical" evidence="6">
    <location>
        <begin position="86"/>
        <end position="104"/>
    </location>
</feature>
<dbReference type="RefSeq" id="WP_231726707.1">
    <property type="nucleotide sequence ID" value="NZ_JBHSQC010000015.1"/>
</dbReference>
<accession>A0ABW4NKP8</accession>
<comment type="caution">
    <text evidence="7">The sequence shown here is derived from an EMBL/GenBank/DDBJ whole genome shotgun (WGS) entry which is preliminary data.</text>
</comment>
<evidence type="ECO:0000256" key="2">
    <source>
        <dbReference type="ARBA" id="ARBA00009773"/>
    </source>
</evidence>
<keyword evidence="4 6" id="KW-1133">Transmembrane helix</keyword>
<evidence type="ECO:0000313" key="7">
    <source>
        <dbReference type="EMBL" id="MFD1798846.1"/>
    </source>
</evidence>